<evidence type="ECO:0000313" key="2">
    <source>
        <dbReference type="Proteomes" id="UP000315082"/>
    </source>
</evidence>
<sequence length="150" mass="16990">MLPTFWQQGFFIVNTRSWNEPIALSGRFALLHEFGRFRLKRLVKPSIFNNHVKTSSQFLALPNLATADDQIVGTDRISPVITTTDTGESRIYQGLSLMAEVRLYLCPSEHPPSGCQLHEAAPNYPYKVSSQTRLRRGKRSFHVLGSLDMP</sequence>
<name>A0A518JPL2_9BACT</name>
<gene>
    <name evidence="1" type="ORF">Poly24_11740</name>
</gene>
<dbReference type="Proteomes" id="UP000315082">
    <property type="component" value="Chromosome"/>
</dbReference>
<proteinExistence type="predicted"/>
<dbReference type="EMBL" id="CP036348">
    <property type="protein sequence ID" value="QDV67474.1"/>
    <property type="molecule type" value="Genomic_DNA"/>
</dbReference>
<organism evidence="1 2">
    <name type="scientific">Rosistilla carotiformis</name>
    <dbReference type="NCBI Taxonomy" id="2528017"/>
    <lineage>
        <taxon>Bacteria</taxon>
        <taxon>Pseudomonadati</taxon>
        <taxon>Planctomycetota</taxon>
        <taxon>Planctomycetia</taxon>
        <taxon>Pirellulales</taxon>
        <taxon>Pirellulaceae</taxon>
        <taxon>Rosistilla</taxon>
    </lineage>
</organism>
<dbReference type="AlphaFoldDB" id="A0A518JPL2"/>
<evidence type="ECO:0000313" key="1">
    <source>
        <dbReference type="EMBL" id="QDV67474.1"/>
    </source>
</evidence>
<reference evidence="1 2" key="1">
    <citation type="submission" date="2019-02" db="EMBL/GenBank/DDBJ databases">
        <title>Deep-cultivation of Planctomycetes and their phenomic and genomic characterization uncovers novel biology.</title>
        <authorList>
            <person name="Wiegand S."/>
            <person name="Jogler M."/>
            <person name="Boedeker C."/>
            <person name="Pinto D."/>
            <person name="Vollmers J."/>
            <person name="Rivas-Marin E."/>
            <person name="Kohn T."/>
            <person name="Peeters S.H."/>
            <person name="Heuer A."/>
            <person name="Rast P."/>
            <person name="Oberbeckmann S."/>
            <person name="Bunk B."/>
            <person name="Jeske O."/>
            <person name="Meyerdierks A."/>
            <person name="Storesund J.E."/>
            <person name="Kallscheuer N."/>
            <person name="Luecker S."/>
            <person name="Lage O.M."/>
            <person name="Pohl T."/>
            <person name="Merkel B.J."/>
            <person name="Hornburger P."/>
            <person name="Mueller R.-W."/>
            <person name="Bruemmer F."/>
            <person name="Labrenz M."/>
            <person name="Spormann A.M."/>
            <person name="Op den Camp H."/>
            <person name="Overmann J."/>
            <person name="Amann R."/>
            <person name="Jetten M.S.M."/>
            <person name="Mascher T."/>
            <person name="Medema M.H."/>
            <person name="Devos D.P."/>
            <person name="Kaster A.-K."/>
            <person name="Ovreas L."/>
            <person name="Rohde M."/>
            <person name="Galperin M.Y."/>
            <person name="Jogler C."/>
        </authorList>
    </citation>
    <scope>NUCLEOTIDE SEQUENCE [LARGE SCALE GENOMIC DNA]</scope>
    <source>
        <strain evidence="1 2">Poly24</strain>
    </source>
</reference>
<protein>
    <submittedName>
        <fullName evidence="1">Uncharacterized protein</fullName>
    </submittedName>
</protein>
<dbReference type="KEGG" id="rcf:Poly24_11740"/>
<accession>A0A518JPL2</accession>
<keyword evidence="2" id="KW-1185">Reference proteome</keyword>